<comment type="caution">
    <text evidence="7">The sequence shown here is derived from an EMBL/GenBank/DDBJ whole genome shotgun (WGS) entry which is preliminary data.</text>
</comment>
<dbReference type="GO" id="GO:0030416">
    <property type="term" value="P:methylamine metabolic process"/>
    <property type="evidence" value="ECO:0007669"/>
    <property type="project" value="InterPro"/>
</dbReference>
<dbReference type="Pfam" id="PF07291">
    <property type="entry name" value="MauE"/>
    <property type="match status" value="1"/>
</dbReference>
<name>A0A2T5J4D6_9SPHI</name>
<protein>
    <submittedName>
        <fullName evidence="7">Methylamine utilization protein MauE</fullName>
    </submittedName>
</protein>
<keyword evidence="2 5" id="KW-0812">Transmembrane</keyword>
<evidence type="ECO:0000256" key="1">
    <source>
        <dbReference type="ARBA" id="ARBA00004141"/>
    </source>
</evidence>
<comment type="subcellular location">
    <subcellularLocation>
        <location evidence="1">Membrane</location>
        <topology evidence="1">Multi-pass membrane protein</topology>
    </subcellularLocation>
</comment>
<evidence type="ECO:0000313" key="7">
    <source>
        <dbReference type="EMBL" id="PTQ92136.1"/>
    </source>
</evidence>
<evidence type="ECO:0000256" key="2">
    <source>
        <dbReference type="ARBA" id="ARBA00022692"/>
    </source>
</evidence>
<dbReference type="GO" id="GO:0016020">
    <property type="term" value="C:membrane"/>
    <property type="evidence" value="ECO:0007669"/>
    <property type="project" value="UniProtKB-SubCell"/>
</dbReference>
<dbReference type="EMBL" id="QAOQ01000014">
    <property type="protein sequence ID" value="PTQ92136.1"/>
    <property type="molecule type" value="Genomic_DNA"/>
</dbReference>
<evidence type="ECO:0000256" key="5">
    <source>
        <dbReference type="SAM" id="Phobius"/>
    </source>
</evidence>
<reference evidence="7 8" key="1">
    <citation type="submission" date="2018-04" db="EMBL/GenBank/DDBJ databases">
        <title>Genomic Encyclopedia of Archaeal and Bacterial Type Strains, Phase II (KMG-II): from individual species to whole genera.</title>
        <authorList>
            <person name="Goeker M."/>
        </authorList>
    </citation>
    <scope>NUCLEOTIDE SEQUENCE [LARGE SCALE GENOMIC DNA]</scope>
    <source>
        <strain evidence="7 8">DSM 26809</strain>
    </source>
</reference>
<evidence type="ECO:0000313" key="8">
    <source>
        <dbReference type="Proteomes" id="UP000244168"/>
    </source>
</evidence>
<dbReference type="OrthoDB" id="673785at2"/>
<evidence type="ECO:0000256" key="4">
    <source>
        <dbReference type="ARBA" id="ARBA00023136"/>
    </source>
</evidence>
<dbReference type="UniPathway" id="UPA00895"/>
<evidence type="ECO:0000259" key="6">
    <source>
        <dbReference type="Pfam" id="PF07291"/>
    </source>
</evidence>
<keyword evidence="3 5" id="KW-1133">Transmembrane helix</keyword>
<feature type="transmembrane region" description="Helical" evidence="5">
    <location>
        <begin position="52"/>
        <end position="74"/>
    </location>
</feature>
<sequence length="148" mass="16916">MKTQQQNPKPNPWLIETTAWLLALLFIFTAASKLMDMHHFIQQIDNQPFDNHFTPFLVIGLPVAELATALLLFIPKVRTTGLWLSAIMMTTFTVYVALVTFHFFDRVPCACAGVFNRMSWTQHLIFNIVFTAIAIYGILLQKQTPESN</sequence>
<dbReference type="Proteomes" id="UP000244168">
    <property type="component" value="Unassembled WGS sequence"/>
</dbReference>
<dbReference type="InterPro" id="IPR009908">
    <property type="entry name" value="Methylamine_util_MauE"/>
</dbReference>
<accession>A0A2T5J4D6</accession>
<keyword evidence="8" id="KW-1185">Reference proteome</keyword>
<evidence type="ECO:0000256" key="3">
    <source>
        <dbReference type="ARBA" id="ARBA00022989"/>
    </source>
</evidence>
<organism evidence="7 8">
    <name type="scientific">Mucilaginibacter yixingensis</name>
    <dbReference type="NCBI Taxonomy" id="1295612"/>
    <lineage>
        <taxon>Bacteria</taxon>
        <taxon>Pseudomonadati</taxon>
        <taxon>Bacteroidota</taxon>
        <taxon>Sphingobacteriia</taxon>
        <taxon>Sphingobacteriales</taxon>
        <taxon>Sphingobacteriaceae</taxon>
        <taxon>Mucilaginibacter</taxon>
    </lineage>
</organism>
<feature type="transmembrane region" description="Helical" evidence="5">
    <location>
        <begin position="81"/>
        <end position="104"/>
    </location>
</feature>
<keyword evidence="4 5" id="KW-0472">Membrane</keyword>
<feature type="transmembrane region" description="Helical" evidence="5">
    <location>
        <begin position="124"/>
        <end position="140"/>
    </location>
</feature>
<dbReference type="RefSeq" id="WP_107831721.1">
    <property type="nucleotide sequence ID" value="NZ_CP160205.1"/>
</dbReference>
<proteinExistence type="predicted"/>
<feature type="transmembrane region" description="Helical" evidence="5">
    <location>
        <begin position="12"/>
        <end position="32"/>
    </location>
</feature>
<feature type="domain" description="Methylamine utilisation protein MauE" evidence="6">
    <location>
        <begin position="12"/>
        <end position="139"/>
    </location>
</feature>
<gene>
    <name evidence="7" type="ORF">C8P68_11411</name>
</gene>
<dbReference type="AlphaFoldDB" id="A0A2T5J4D6"/>